<dbReference type="Pfam" id="PF07728">
    <property type="entry name" value="AAA_5"/>
    <property type="match status" value="1"/>
</dbReference>
<dbReference type="EMBL" id="FOHQ01000001">
    <property type="protein sequence ID" value="SES70334.1"/>
    <property type="molecule type" value="Genomic_DNA"/>
</dbReference>
<name>A0A1H9YMQ5_9EURY</name>
<dbReference type="STRING" id="1353158.SAMN04488587_0687"/>
<dbReference type="InterPro" id="IPR041702">
    <property type="entry name" value="BchD/ChlD_VWA"/>
</dbReference>
<dbReference type="CDD" id="cd01451">
    <property type="entry name" value="vWA_Magnesium_chelatase"/>
    <property type="match status" value="1"/>
</dbReference>
<sequence length="654" mass="71892">MACKKTGRLNWQSYPFTAIVRQENAKKALISALICPEINNVLLMGRRGTGKSTLVRSIDRLLPEMPFVNLPLNATEERVLGSVDIESSIIEGRKNVLPGLLHEAHDGIICIDEINLLDERIVGSVLDAAERGQNIVEREGISWKHDCRFLLVGTMDPSGGMLSAHVMDRFDLCVQMDSLDNIDDRIEVIRKRLAYEANSTALVIDSQQDILSLREKLIKAKQRISYVILPEGHMELIARLATEMGVQGHRGDIAVARTARAIAALEGRDQVIFEDLKEAALLCLEHRRNEPQPSNATNKNESEKQNETDKTDDENQNEADGPDNGNQNNESREEEGNENDISSELTDDGSSGTEDDEPPTSEPQTFGSLDDSVADVGDPFVVIDYLANIDNSHLKESLSRGRRDNVISKSGSGRYVAFRYPRDRVHDLAFDATLRAAAPYQHLREKKGLAVALERCDLREKVRVSKKGTNLLFLVDGSGSMGARKRMIAVKGAILSLLEDAYRKRDAVGMMVFRDQSAELLLPPTRSVDLAYRKLQTLPTGGKTPLAEGLTRAVTLMTGSSMSSENDSVIVLVSDGRANVSAGGSDAFEEALDIANKAADLPVRFVVVDTESGFPRLGLAAKLCSTLQGTYFRLEDLNSAALAGSIRHLVHRDH</sequence>
<dbReference type="Gene3D" id="1.10.8.80">
    <property type="entry name" value="Magnesium chelatase subunit I, C-Terminal domain"/>
    <property type="match status" value="1"/>
</dbReference>
<dbReference type="Pfam" id="PF17863">
    <property type="entry name" value="AAA_lid_2"/>
    <property type="match status" value="1"/>
</dbReference>
<dbReference type="InterPro" id="IPR011704">
    <property type="entry name" value="ATPase_dyneun-rel_AAA"/>
</dbReference>
<dbReference type="Gene3D" id="3.40.50.410">
    <property type="entry name" value="von Willebrand factor, type A domain"/>
    <property type="match status" value="1"/>
</dbReference>
<feature type="domain" description="VWFA" evidence="3">
    <location>
        <begin position="470"/>
        <end position="649"/>
    </location>
</feature>
<protein>
    <submittedName>
        <fullName evidence="4">Magnesium chelatase subunit D</fullName>
    </submittedName>
</protein>
<dbReference type="InterPro" id="IPR052989">
    <property type="entry name" value="Mg-chelatase_DI-like"/>
</dbReference>
<dbReference type="SUPFAM" id="SSF53300">
    <property type="entry name" value="vWA-like"/>
    <property type="match status" value="1"/>
</dbReference>
<dbReference type="InterPro" id="IPR003593">
    <property type="entry name" value="AAA+_ATPase"/>
</dbReference>
<evidence type="ECO:0000256" key="2">
    <source>
        <dbReference type="SAM" id="MobiDB-lite"/>
    </source>
</evidence>
<dbReference type="CDD" id="cd00009">
    <property type="entry name" value="AAA"/>
    <property type="match status" value="1"/>
</dbReference>
<feature type="compositionally biased region" description="Basic and acidic residues" evidence="2">
    <location>
        <begin position="300"/>
        <end position="309"/>
    </location>
</feature>
<dbReference type="RefSeq" id="WP_091688941.1">
    <property type="nucleotide sequence ID" value="NZ_CAAGSJ010000003.1"/>
</dbReference>
<feature type="region of interest" description="Disordered" evidence="2">
    <location>
        <begin position="287"/>
        <end position="372"/>
    </location>
</feature>
<dbReference type="InterPro" id="IPR027417">
    <property type="entry name" value="P-loop_NTPase"/>
</dbReference>
<dbReference type="SUPFAM" id="SSF52540">
    <property type="entry name" value="P-loop containing nucleoside triphosphate hydrolases"/>
    <property type="match status" value="1"/>
</dbReference>
<dbReference type="Gene3D" id="3.40.50.300">
    <property type="entry name" value="P-loop containing nucleotide triphosphate hydrolases"/>
    <property type="match status" value="1"/>
</dbReference>
<organism evidence="4 5">
    <name type="scientific">Methanococcoides vulcani</name>
    <dbReference type="NCBI Taxonomy" id="1353158"/>
    <lineage>
        <taxon>Archaea</taxon>
        <taxon>Methanobacteriati</taxon>
        <taxon>Methanobacteriota</taxon>
        <taxon>Stenosarchaea group</taxon>
        <taxon>Methanomicrobia</taxon>
        <taxon>Methanosarcinales</taxon>
        <taxon>Methanosarcinaceae</taxon>
        <taxon>Methanococcoides</taxon>
    </lineage>
</organism>
<dbReference type="GO" id="GO:0005524">
    <property type="term" value="F:ATP binding"/>
    <property type="evidence" value="ECO:0007669"/>
    <property type="project" value="InterPro"/>
</dbReference>
<evidence type="ECO:0000256" key="1">
    <source>
        <dbReference type="ARBA" id="ARBA00005799"/>
    </source>
</evidence>
<dbReference type="SMART" id="SM00327">
    <property type="entry name" value="VWA"/>
    <property type="match status" value="1"/>
</dbReference>
<gene>
    <name evidence="4" type="ORF">SAMN04488587_0687</name>
</gene>
<dbReference type="InterPro" id="IPR041628">
    <property type="entry name" value="ChlI/MoxR_AAA_lid"/>
</dbReference>
<evidence type="ECO:0000313" key="4">
    <source>
        <dbReference type="EMBL" id="SES70334.1"/>
    </source>
</evidence>
<proteinExistence type="inferred from homology"/>
<dbReference type="InterPro" id="IPR002035">
    <property type="entry name" value="VWF_A"/>
</dbReference>
<evidence type="ECO:0000259" key="3">
    <source>
        <dbReference type="PROSITE" id="PS50234"/>
    </source>
</evidence>
<keyword evidence="5" id="KW-1185">Reference proteome</keyword>
<feature type="compositionally biased region" description="Acidic residues" evidence="2">
    <location>
        <begin position="310"/>
        <end position="321"/>
    </location>
</feature>
<dbReference type="PANTHER" id="PTHR35023:SF1">
    <property type="entry name" value="MG-PROTOPORPHYRIN IX CHELATASE"/>
    <property type="match status" value="1"/>
</dbReference>
<reference evidence="5" key="1">
    <citation type="submission" date="2016-10" db="EMBL/GenBank/DDBJ databases">
        <authorList>
            <person name="Varghese N."/>
            <person name="Submissions S."/>
        </authorList>
    </citation>
    <scope>NUCLEOTIDE SEQUENCE [LARGE SCALE GENOMIC DNA]</scope>
    <source>
        <strain evidence="5">SLH 33</strain>
    </source>
</reference>
<feature type="compositionally biased region" description="Polar residues" evidence="2">
    <location>
        <begin position="340"/>
        <end position="352"/>
    </location>
</feature>
<dbReference type="InterPro" id="IPR036465">
    <property type="entry name" value="vWFA_dom_sf"/>
</dbReference>
<dbReference type="OrthoDB" id="78267at2157"/>
<evidence type="ECO:0000313" key="5">
    <source>
        <dbReference type="Proteomes" id="UP000243338"/>
    </source>
</evidence>
<accession>A0A1H9YMQ5</accession>
<dbReference type="Pfam" id="PF13519">
    <property type="entry name" value="VWA_2"/>
    <property type="match status" value="1"/>
</dbReference>
<dbReference type="SMART" id="SM00382">
    <property type="entry name" value="AAA"/>
    <property type="match status" value="1"/>
</dbReference>
<dbReference type="PROSITE" id="PS50234">
    <property type="entry name" value="VWFA"/>
    <property type="match status" value="1"/>
</dbReference>
<comment type="similarity">
    <text evidence="1">Belongs to the Mg-chelatase subunits D/I family.</text>
</comment>
<dbReference type="Proteomes" id="UP000243338">
    <property type="component" value="Unassembled WGS sequence"/>
</dbReference>
<dbReference type="GO" id="GO:0016887">
    <property type="term" value="F:ATP hydrolysis activity"/>
    <property type="evidence" value="ECO:0007669"/>
    <property type="project" value="InterPro"/>
</dbReference>
<dbReference type="PANTHER" id="PTHR35023">
    <property type="entry name" value="CHELATASE-RELATED"/>
    <property type="match status" value="1"/>
</dbReference>
<dbReference type="AlphaFoldDB" id="A0A1H9YMQ5"/>